<keyword evidence="9 11" id="KW-0472">Membrane</keyword>
<protein>
    <submittedName>
        <fullName evidence="13">Ion_transport 2 and transmembrane domain-containing protein</fullName>
    </submittedName>
</protein>
<keyword evidence="4 11" id="KW-0812">Transmembrane</keyword>
<keyword evidence="3" id="KW-0633">Potassium transport</keyword>
<dbReference type="Gene3D" id="1.10.287.70">
    <property type="match status" value="1"/>
</dbReference>
<evidence type="ECO:0000256" key="10">
    <source>
        <dbReference type="ARBA" id="ARBA00023303"/>
    </source>
</evidence>
<keyword evidence="7 11" id="KW-1133">Transmembrane helix</keyword>
<keyword evidence="5" id="KW-0631">Potassium channel</keyword>
<evidence type="ECO:0000256" key="1">
    <source>
        <dbReference type="ARBA" id="ARBA00004141"/>
    </source>
</evidence>
<evidence type="ECO:0000313" key="13">
    <source>
        <dbReference type="EMBL" id="CAL5999300.1"/>
    </source>
</evidence>
<keyword evidence="6" id="KW-0630">Potassium</keyword>
<evidence type="ECO:0000256" key="8">
    <source>
        <dbReference type="ARBA" id="ARBA00023065"/>
    </source>
</evidence>
<evidence type="ECO:0000256" key="3">
    <source>
        <dbReference type="ARBA" id="ARBA00022538"/>
    </source>
</evidence>
<name>A0ABP1HRU0_9EUKA</name>
<keyword evidence="14" id="KW-1185">Reference proteome</keyword>
<feature type="transmembrane region" description="Helical" evidence="11">
    <location>
        <begin position="199"/>
        <end position="223"/>
    </location>
</feature>
<evidence type="ECO:0000256" key="9">
    <source>
        <dbReference type="ARBA" id="ARBA00023136"/>
    </source>
</evidence>
<proteinExistence type="predicted"/>
<evidence type="ECO:0000256" key="5">
    <source>
        <dbReference type="ARBA" id="ARBA00022826"/>
    </source>
</evidence>
<dbReference type="PANTHER" id="PTHR10027">
    <property type="entry name" value="CALCIUM-ACTIVATED POTASSIUM CHANNEL ALPHA CHAIN"/>
    <property type="match status" value="1"/>
</dbReference>
<feature type="transmembrane region" description="Helical" evidence="11">
    <location>
        <begin position="77"/>
        <end position="98"/>
    </location>
</feature>
<dbReference type="Proteomes" id="UP001642409">
    <property type="component" value="Unassembled WGS sequence"/>
</dbReference>
<dbReference type="Pfam" id="PF07885">
    <property type="entry name" value="Ion_trans_2"/>
    <property type="match status" value="1"/>
</dbReference>
<sequence>MNQEKQLLERTNAIQIPPIMMQHKKIKQKHIKKQNVVVTQTIHSFSPYSVIIVIISIIDILMYFIHSAQQDMNNTFMGIWLFVTVFQLVEFIILLIICIKYKIALLSIQFIIYCFMPVSTIIVFVLGISWHYSIFDIVFDLFHYKFSFASPFRGLLLAIDLTKQYKFHDNVQQLLREATSKQRERQHNVAIGLIFIKDVLVIIMQTMYQFVSFIMFFVGLLLIDNQKVNSHPNHDVFSILYMIIVTISTVGYGDVTFQDGLGRFLVSLFIFSAVIYLPQAITQIISDFKRRIPEAILKKRIAGGVVIIGKYDHSLAQISRMIIPANVDISYLLNEQQPPKEMANFQTSSNFDFGCYETITSRVCEQLALYRCSHLVFISSYKEQDQDYNTLMNALIVTKYTQGQIPIFVILNDHNLVKVGKQMLAPYIAPQNMIIIGMNKILSIIISLSALHEGFSTFIYNAICQQNVIFNYWDKKDTMTQEDLVCNSSRNSLQIDNVLNNRIKKAVYVEESEYLRWRINDDTARKQLQEIRRMYNTGSEFQICEKNGKETMHKLIEIGSQYLCLGTVNKSYKRSLIQSCRSEFLLQKSNYLNVNKLFHQKENNMSRNDNMNSKQTKTMITSESIGDASESESTDQAQSVKECSEQSECFYVSKQLTFKDLHFVSKALVFHEQDDKMFVLAQDVQINLRQSKKVGILALESVPDLFLQTLIHTLVTMSQSNVTNIDIASFKQKTGKMHPSMTWTVIQNLSKTSLRFLASCDVVILLTFGDEDGMFLAARHQLDLIGVKRVVLFNDLFSIDLLTSQVGLQVYFRAGNSLPSPKQVITCELIKNAKNVLNGLNYVQMIHKGFVQLQSYVIQTIKSTEHIQNAIKTDSITIQEIRKMFGYYNYEVLYVVHKKTVLIFPDFDLMLVPGDLVLAAARVEQ</sequence>
<dbReference type="InterPro" id="IPR047871">
    <property type="entry name" value="K_chnl_Slo-like"/>
</dbReference>
<accession>A0ABP1HRU0</accession>
<feature type="domain" description="Potassium channel" evidence="12">
    <location>
        <begin position="207"/>
        <end position="285"/>
    </location>
</feature>
<evidence type="ECO:0000256" key="6">
    <source>
        <dbReference type="ARBA" id="ARBA00022958"/>
    </source>
</evidence>
<evidence type="ECO:0000256" key="4">
    <source>
        <dbReference type="ARBA" id="ARBA00022692"/>
    </source>
</evidence>
<comment type="subcellular location">
    <subcellularLocation>
        <location evidence="1">Membrane</location>
        <topology evidence="1">Multi-pass membrane protein</topology>
    </subcellularLocation>
</comment>
<feature type="transmembrane region" description="Helical" evidence="11">
    <location>
        <begin position="235"/>
        <end position="252"/>
    </location>
</feature>
<evidence type="ECO:0000256" key="7">
    <source>
        <dbReference type="ARBA" id="ARBA00022989"/>
    </source>
</evidence>
<keyword evidence="8" id="KW-0406">Ion transport</keyword>
<dbReference type="InterPro" id="IPR013099">
    <property type="entry name" value="K_chnl_dom"/>
</dbReference>
<evidence type="ECO:0000259" key="12">
    <source>
        <dbReference type="Pfam" id="PF07885"/>
    </source>
</evidence>
<reference evidence="13 14" key="1">
    <citation type="submission" date="2024-07" db="EMBL/GenBank/DDBJ databases">
        <authorList>
            <person name="Akdeniz Z."/>
        </authorList>
    </citation>
    <scope>NUCLEOTIDE SEQUENCE [LARGE SCALE GENOMIC DNA]</scope>
</reference>
<feature type="transmembrane region" description="Helical" evidence="11">
    <location>
        <begin position="45"/>
        <end position="65"/>
    </location>
</feature>
<dbReference type="EMBL" id="CAXDID020000039">
    <property type="protein sequence ID" value="CAL5999300.1"/>
    <property type="molecule type" value="Genomic_DNA"/>
</dbReference>
<evidence type="ECO:0000313" key="14">
    <source>
        <dbReference type="Proteomes" id="UP001642409"/>
    </source>
</evidence>
<feature type="transmembrane region" description="Helical" evidence="11">
    <location>
        <begin position="110"/>
        <end position="132"/>
    </location>
</feature>
<feature type="transmembrane region" description="Helical" evidence="11">
    <location>
        <begin position="264"/>
        <end position="281"/>
    </location>
</feature>
<dbReference type="SUPFAM" id="SSF81324">
    <property type="entry name" value="Voltage-gated potassium channels"/>
    <property type="match status" value="1"/>
</dbReference>
<dbReference type="PANTHER" id="PTHR10027:SF10">
    <property type="entry name" value="SLOWPOKE 2, ISOFORM D"/>
    <property type="match status" value="1"/>
</dbReference>
<evidence type="ECO:0000256" key="2">
    <source>
        <dbReference type="ARBA" id="ARBA00022448"/>
    </source>
</evidence>
<keyword evidence="10" id="KW-0407">Ion channel</keyword>
<evidence type="ECO:0000256" key="11">
    <source>
        <dbReference type="SAM" id="Phobius"/>
    </source>
</evidence>
<keyword evidence="2" id="KW-0813">Transport</keyword>
<gene>
    <name evidence="13" type="ORF">HINF_LOCUS16152</name>
</gene>
<comment type="caution">
    <text evidence="13">The sequence shown here is derived from an EMBL/GenBank/DDBJ whole genome shotgun (WGS) entry which is preliminary data.</text>
</comment>
<organism evidence="13 14">
    <name type="scientific">Hexamita inflata</name>
    <dbReference type="NCBI Taxonomy" id="28002"/>
    <lineage>
        <taxon>Eukaryota</taxon>
        <taxon>Metamonada</taxon>
        <taxon>Diplomonadida</taxon>
        <taxon>Hexamitidae</taxon>
        <taxon>Hexamitinae</taxon>
        <taxon>Hexamita</taxon>
    </lineage>
</organism>